<dbReference type="Proteomes" id="UP001163046">
    <property type="component" value="Unassembled WGS sequence"/>
</dbReference>
<evidence type="ECO:0000256" key="3">
    <source>
        <dbReference type="SAM" id="Coils"/>
    </source>
</evidence>
<organism evidence="5 6">
    <name type="scientific">Desmophyllum pertusum</name>
    <dbReference type="NCBI Taxonomy" id="174260"/>
    <lineage>
        <taxon>Eukaryota</taxon>
        <taxon>Metazoa</taxon>
        <taxon>Cnidaria</taxon>
        <taxon>Anthozoa</taxon>
        <taxon>Hexacorallia</taxon>
        <taxon>Scleractinia</taxon>
        <taxon>Caryophylliina</taxon>
        <taxon>Caryophylliidae</taxon>
        <taxon>Desmophyllum</taxon>
    </lineage>
</organism>
<dbReference type="Pfam" id="PF15233">
    <property type="entry name" value="SYCE1"/>
    <property type="match status" value="1"/>
</dbReference>
<gene>
    <name evidence="5" type="ORF">OS493_034498</name>
</gene>
<dbReference type="GO" id="GO:0000795">
    <property type="term" value="C:synaptonemal complex"/>
    <property type="evidence" value="ECO:0007669"/>
    <property type="project" value="InterPro"/>
</dbReference>
<evidence type="ECO:0000313" key="6">
    <source>
        <dbReference type="Proteomes" id="UP001163046"/>
    </source>
</evidence>
<protein>
    <submittedName>
        <fullName evidence="5">Uncharacterized protein</fullName>
    </submittedName>
</protein>
<evidence type="ECO:0000313" key="5">
    <source>
        <dbReference type="EMBL" id="KAJ7370055.1"/>
    </source>
</evidence>
<reference evidence="5" key="1">
    <citation type="submission" date="2023-01" db="EMBL/GenBank/DDBJ databases">
        <title>Genome assembly of the deep-sea coral Lophelia pertusa.</title>
        <authorList>
            <person name="Herrera S."/>
            <person name="Cordes E."/>
        </authorList>
    </citation>
    <scope>NUCLEOTIDE SEQUENCE</scope>
    <source>
        <strain evidence="5">USNM1676648</strain>
        <tissue evidence="5">Polyp</tissue>
    </source>
</reference>
<evidence type="ECO:0000256" key="1">
    <source>
        <dbReference type="ARBA" id="ARBA00010094"/>
    </source>
</evidence>
<accession>A0A9W9YV83</accession>
<name>A0A9W9YV83_9CNID</name>
<feature type="region of interest" description="Disordered" evidence="4">
    <location>
        <begin position="307"/>
        <end position="333"/>
    </location>
</feature>
<dbReference type="OrthoDB" id="5973662at2759"/>
<proteinExistence type="inferred from homology"/>
<feature type="coiled-coil region" evidence="3">
    <location>
        <begin position="14"/>
        <end position="55"/>
    </location>
</feature>
<evidence type="ECO:0000256" key="4">
    <source>
        <dbReference type="SAM" id="MobiDB-lite"/>
    </source>
</evidence>
<dbReference type="AlphaFoldDB" id="A0A9W9YV83"/>
<feature type="coiled-coil region" evidence="3">
    <location>
        <begin position="139"/>
        <end position="243"/>
    </location>
</feature>
<comment type="similarity">
    <text evidence="1">Belongs to the SYCE family.</text>
</comment>
<dbReference type="InterPro" id="IPR026676">
    <property type="entry name" value="SYCE1"/>
</dbReference>
<dbReference type="GO" id="GO:0007130">
    <property type="term" value="P:synaptonemal complex assembly"/>
    <property type="evidence" value="ECO:0007669"/>
    <property type="project" value="InterPro"/>
</dbReference>
<evidence type="ECO:0000256" key="2">
    <source>
        <dbReference type="ARBA" id="ARBA00023054"/>
    </source>
</evidence>
<keyword evidence="2 3" id="KW-0175">Coiled coil</keyword>
<sequence length="350" mass="40305">MSNLTCSGSPNFRIDVIFNSLRELQQEKERLQQHCAEEKARCKNLEIKLEACQTKYYQNSEKHCKMLETVNAAKQKVLQTQIQASRLKELNDGKGARIAELRRQIDEETKRGEIEQQIFENKLEELTSSFRNARNYYTEENVRMEMEEWSKQADDAKAEVSKEDNALQELSAKFHQLEMENKKAKDELDCKLEFDVSVKKLQSTLKVFEEMNQESKEKLEISEKQLELELERIKQAKNDCERRDVIPLCSNEQITSNEPEITDSNAAMQPSTSPFISAAESFPQIECNLTEGYRQPTTDNRQYCRLDSPSVTPGSKEGTAHQAHLQSEGRKSSLQARSFFISLPVSTSNN</sequence>
<keyword evidence="6" id="KW-1185">Reference proteome</keyword>
<comment type="caution">
    <text evidence="5">The sequence shown here is derived from an EMBL/GenBank/DDBJ whole genome shotgun (WGS) entry which is preliminary data.</text>
</comment>
<dbReference type="EMBL" id="MU826874">
    <property type="protein sequence ID" value="KAJ7370055.1"/>
    <property type="molecule type" value="Genomic_DNA"/>
</dbReference>